<keyword evidence="2" id="KW-0472">Membrane</keyword>
<protein>
    <submittedName>
        <fullName evidence="4">Tripartite tricarboxylate transporter TctB family protein</fullName>
    </submittedName>
</protein>
<accession>A0A6N8GP20</accession>
<comment type="caution">
    <text evidence="4">The sequence shown here is derived from an EMBL/GenBank/DDBJ whole genome shotgun (WGS) entry which is preliminary data.</text>
</comment>
<keyword evidence="5" id="KW-1185">Reference proteome</keyword>
<feature type="transmembrane region" description="Helical" evidence="2">
    <location>
        <begin position="66"/>
        <end position="85"/>
    </location>
</feature>
<feature type="transmembrane region" description="Helical" evidence="2">
    <location>
        <begin position="97"/>
        <end position="117"/>
    </location>
</feature>
<feature type="compositionally biased region" description="Gly residues" evidence="1">
    <location>
        <begin position="21"/>
        <end position="33"/>
    </location>
</feature>
<organism evidence="4 5">
    <name type="scientific">Kocuria sediminis</name>
    <dbReference type="NCBI Taxonomy" id="1038857"/>
    <lineage>
        <taxon>Bacteria</taxon>
        <taxon>Bacillati</taxon>
        <taxon>Actinomycetota</taxon>
        <taxon>Actinomycetes</taxon>
        <taxon>Micrococcales</taxon>
        <taxon>Micrococcaceae</taxon>
        <taxon>Kocuria</taxon>
    </lineage>
</organism>
<name>A0A6N8GP20_9MICC</name>
<dbReference type="InterPro" id="IPR009936">
    <property type="entry name" value="DUF1468"/>
</dbReference>
<keyword evidence="2" id="KW-1133">Transmembrane helix</keyword>
<proteinExistence type="predicted"/>
<feature type="domain" description="DUF1468" evidence="3">
    <location>
        <begin position="68"/>
        <end position="199"/>
    </location>
</feature>
<feature type="region of interest" description="Disordered" evidence="1">
    <location>
        <begin position="1"/>
        <end position="57"/>
    </location>
</feature>
<reference evidence="4 5" key="1">
    <citation type="submission" date="2019-12" db="EMBL/GenBank/DDBJ databases">
        <authorList>
            <person name="Shi Y."/>
        </authorList>
    </citation>
    <scope>NUCLEOTIDE SEQUENCE [LARGE SCALE GENOMIC DNA]</scope>
    <source>
        <strain evidence="4 5">JCM 17929</strain>
    </source>
</reference>
<gene>
    <name evidence="4" type="ORF">GMA12_16120</name>
</gene>
<evidence type="ECO:0000259" key="3">
    <source>
        <dbReference type="Pfam" id="PF07331"/>
    </source>
</evidence>
<evidence type="ECO:0000313" key="5">
    <source>
        <dbReference type="Proteomes" id="UP000436989"/>
    </source>
</evidence>
<evidence type="ECO:0000313" key="4">
    <source>
        <dbReference type="EMBL" id="MUN64648.1"/>
    </source>
</evidence>
<dbReference type="AlphaFoldDB" id="A0A6N8GP20"/>
<evidence type="ECO:0000256" key="2">
    <source>
        <dbReference type="SAM" id="Phobius"/>
    </source>
</evidence>
<dbReference type="EMBL" id="WOGU01000016">
    <property type="protein sequence ID" value="MUN64648.1"/>
    <property type="molecule type" value="Genomic_DNA"/>
</dbReference>
<keyword evidence="2" id="KW-0812">Transmembrane</keyword>
<sequence>MGRGAGRRDHHRRGGPADLHGPGGEVRPDGGGAVSSSAVAFEDPGPEHELEFEEEAPRGGVTTARLGALVPLALGVFGLVVSLGLGIGSPSAPGAGLWPFVISLCMIAAAGTALLRAKQDDDVEAFDRGILTVGLSVVSLLVYAGLLPLIGFEIPTVLLLFFWIKVLGKEGWRSAIVVSLVATVAVYGLFVLLLAVPIPHLF</sequence>
<feature type="transmembrane region" description="Helical" evidence="2">
    <location>
        <begin position="172"/>
        <end position="196"/>
    </location>
</feature>
<dbReference type="Proteomes" id="UP000436989">
    <property type="component" value="Unassembled WGS sequence"/>
</dbReference>
<feature type="transmembrane region" description="Helical" evidence="2">
    <location>
        <begin position="129"/>
        <end position="152"/>
    </location>
</feature>
<evidence type="ECO:0000256" key="1">
    <source>
        <dbReference type="SAM" id="MobiDB-lite"/>
    </source>
</evidence>
<dbReference type="Pfam" id="PF07331">
    <property type="entry name" value="TctB"/>
    <property type="match status" value="1"/>
</dbReference>